<dbReference type="RefSeq" id="WP_144980189.1">
    <property type="nucleotide sequence ID" value="NZ_CP037920.1"/>
</dbReference>
<dbReference type="Pfam" id="PF11066">
    <property type="entry name" value="DUF2867"/>
    <property type="match status" value="1"/>
</dbReference>
<dbReference type="InterPro" id="IPR016040">
    <property type="entry name" value="NAD(P)-bd_dom"/>
</dbReference>
<dbReference type="InterPro" id="IPR036291">
    <property type="entry name" value="NAD(P)-bd_dom_sf"/>
</dbReference>
<keyword evidence="1" id="KW-0472">Membrane</keyword>
<dbReference type="AlphaFoldDB" id="A0A517VPC7"/>
<dbReference type="GO" id="GO:0044877">
    <property type="term" value="F:protein-containing complex binding"/>
    <property type="evidence" value="ECO:0007669"/>
    <property type="project" value="TreeGrafter"/>
</dbReference>
<keyword evidence="1" id="KW-0812">Transmembrane</keyword>
<evidence type="ECO:0000313" key="3">
    <source>
        <dbReference type="EMBL" id="QDT94823.1"/>
    </source>
</evidence>
<dbReference type="Gene3D" id="3.30.530.20">
    <property type="match status" value="1"/>
</dbReference>
<dbReference type="SUPFAM" id="SSF51735">
    <property type="entry name" value="NAD(P)-binding Rossmann-fold domains"/>
    <property type="match status" value="1"/>
</dbReference>
<protein>
    <recommendedName>
        <fullName evidence="2">NAD(P)-binding domain-containing protein</fullName>
    </recommendedName>
</protein>
<evidence type="ECO:0000259" key="2">
    <source>
        <dbReference type="Pfam" id="PF13460"/>
    </source>
</evidence>
<keyword evidence="1" id="KW-1133">Transmembrane helix</keyword>
<accession>A0A517VPC7</accession>
<name>A0A517VPC7_9PLAN</name>
<dbReference type="PANTHER" id="PTHR12126">
    <property type="entry name" value="NADH-UBIQUINONE OXIDOREDUCTASE 39 KDA SUBUNIT-RELATED"/>
    <property type="match status" value="1"/>
</dbReference>
<dbReference type="InterPro" id="IPR023393">
    <property type="entry name" value="START-like_dom_sf"/>
</dbReference>
<feature type="transmembrane region" description="Helical" evidence="1">
    <location>
        <begin position="449"/>
        <end position="469"/>
    </location>
</feature>
<organism evidence="3 4">
    <name type="scientific">Gimesia aquarii</name>
    <dbReference type="NCBI Taxonomy" id="2527964"/>
    <lineage>
        <taxon>Bacteria</taxon>
        <taxon>Pseudomonadati</taxon>
        <taxon>Planctomycetota</taxon>
        <taxon>Planctomycetia</taxon>
        <taxon>Planctomycetales</taxon>
        <taxon>Planctomycetaceae</taxon>
        <taxon>Gimesia</taxon>
    </lineage>
</organism>
<sequence>MTGATGYVGGRLVPELLKRGYRVRCLAREPRKLEERVWCDNPNVEIVRSDLSDVSELTAQIRDCSSAYYLIHSMIASGRTYADRDSQLAHNFARAAAEAQVERIIYLGGLGELGEGLSQHLSSRREVEVALGSCGVSVTTLRAAMIIGSGSASFEILRYLVERLPVMITPRWVQTESQPVSIVDVLYWLVECLHVAETSGRSLEIGGPDVISYRELMHIMAQELGLRRRLIIGVPVLTPRLSSAWISLITPVSYRIARPLSDGLRNRVVVNDDTTQTLMPHQSLGVRESIHRAIAKTLEGKVPTRWSAAGPIPGDPNWAGGKVYVDQRSIEIEAQPSDVFAAVCRVGGGHGWYSGDILWRIRGLMDQIVGGPGLRRGRRDPEKVEFGEALDFWRVVGIERGKSLLLHAEMKLPGTAQLEFCMEPVKDNIRFTRLTMTARFRPRGLLGILYWYTVVPLHNIVFGGMLRGIKRAAKSLEKSQEV</sequence>
<dbReference type="Pfam" id="PF13460">
    <property type="entry name" value="NAD_binding_10"/>
    <property type="match status" value="1"/>
</dbReference>
<dbReference type="KEGG" id="gaw:V144x_02550"/>
<dbReference type="EMBL" id="CP037920">
    <property type="protein sequence ID" value="QDT94823.1"/>
    <property type="molecule type" value="Genomic_DNA"/>
</dbReference>
<evidence type="ECO:0000256" key="1">
    <source>
        <dbReference type="SAM" id="Phobius"/>
    </source>
</evidence>
<reference evidence="3 4" key="1">
    <citation type="submission" date="2019-03" db="EMBL/GenBank/DDBJ databases">
        <title>Deep-cultivation of Planctomycetes and their phenomic and genomic characterization uncovers novel biology.</title>
        <authorList>
            <person name="Wiegand S."/>
            <person name="Jogler M."/>
            <person name="Boedeker C."/>
            <person name="Pinto D."/>
            <person name="Vollmers J."/>
            <person name="Rivas-Marin E."/>
            <person name="Kohn T."/>
            <person name="Peeters S.H."/>
            <person name="Heuer A."/>
            <person name="Rast P."/>
            <person name="Oberbeckmann S."/>
            <person name="Bunk B."/>
            <person name="Jeske O."/>
            <person name="Meyerdierks A."/>
            <person name="Storesund J.E."/>
            <person name="Kallscheuer N."/>
            <person name="Luecker S."/>
            <person name="Lage O.M."/>
            <person name="Pohl T."/>
            <person name="Merkel B.J."/>
            <person name="Hornburger P."/>
            <person name="Mueller R.-W."/>
            <person name="Bruemmer F."/>
            <person name="Labrenz M."/>
            <person name="Spormann A.M."/>
            <person name="Op den Camp H."/>
            <person name="Overmann J."/>
            <person name="Amann R."/>
            <person name="Jetten M.S.M."/>
            <person name="Mascher T."/>
            <person name="Medema M.H."/>
            <person name="Devos D.P."/>
            <person name="Kaster A.-K."/>
            <person name="Ovreas L."/>
            <person name="Rohde M."/>
            <person name="Galperin M.Y."/>
            <person name="Jogler C."/>
        </authorList>
    </citation>
    <scope>NUCLEOTIDE SEQUENCE [LARGE SCALE GENOMIC DNA]</scope>
    <source>
        <strain evidence="3 4">V144</strain>
    </source>
</reference>
<dbReference type="SUPFAM" id="SSF55961">
    <property type="entry name" value="Bet v1-like"/>
    <property type="match status" value="1"/>
</dbReference>
<dbReference type="Proteomes" id="UP000318704">
    <property type="component" value="Chromosome"/>
</dbReference>
<feature type="domain" description="NAD(P)-binding" evidence="2">
    <location>
        <begin position="3"/>
        <end position="112"/>
    </location>
</feature>
<evidence type="ECO:0000313" key="4">
    <source>
        <dbReference type="Proteomes" id="UP000318704"/>
    </source>
</evidence>
<dbReference type="Gene3D" id="3.40.50.720">
    <property type="entry name" value="NAD(P)-binding Rossmann-like Domain"/>
    <property type="match status" value="1"/>
</dbReference>
<gene>
    <name evidence="3" type="ORF">V144x_02550</name>
</gene>
<dbReference type="InterPro" id="IPR051207">
    <property type="entry name" value="ComplexI_NDUFA9_subunit"/>
</dbReference>
<proteinExistence type="predicted"/>
<dbReference type="InterPro" id="IPR021295">
    <property type="entry name" value="DUF2867"/>
</dbReference>
<dbReference type="PANTHER" id="PTHR12126:SF11">
    <property type="entry name" value="NADH DEHYDROGENASE [UBIQUINONE] 1 ALPHA SUBCOMPLEX SUBUNIT 9, MITOCHONDRIAL"/>
    <property type="match status" value="1"/>
</dbReference>